<dbReference type="EMBL" id="JAAVMX010000003">
    <property type="protein sequence ID" value="KAF4509877.1"/>
    <property type="molecule type" value="Genomic_DNA"/>
</dbReference>
<keyword evidence="3" id="KW-1185">Reference proteome</keyword>
<feature type="compositionally biased region" description="Polar residues" evidence="1">
    <location>
        <begin position="15"/>
        <end position="24"/>
    </location>
</feature>
<sequence length="209" mass="22178">MNPLAESAGRWRTVTPRTAPSVMSSRPGKAAGATPSTRSANRDAGIDVCASSGQGWLGRERATRQHNGDVDDGAVNLALMHVSDGFLCVLAILVEHVGRATVSADLIGSRVSTRSRVSRAGSKLTGPVHRKIEVLNGAIAAKDFAEVGLSNVLGQTFDDDLGPGGQQAKRRRRDRVKDPEQGHTLVPEDGGSSLGSRLFLPLALRLWLR</sequence>
<reference evidence="2 3" key="1">
    <citation type="journal article" date="2020" name="Genome Biol. Evol.">
        <title>A new high-quality draft genome assembly of the Chinese cordyceps Ophiocordyceps sinensis.</title>
        <authorList>
            <person name="Shu R."/>
            <person name="Zhang J."/>
            <person name="Meng Q."/>
            <person name="Zhang H."/>
            <person name="Zhou G."/>
            <person name="Li M."/>
            <person name="Wu P."/>
            <person name="Zhao Y."/>
            <person name="Chen C."/>
            <person name="Qin Q."/>
        </authorList>
    </citation>
    <scope>NUCLEOTIDE SEQUENCE [LARGE SCALE GENOMIC DNA]</scope>
    <source>
        <strain evidence="2 3">IOZ07</strain>
    </source>
</reference>
<dbReference type="AlphaFoldDB" id="A0A8H4PSZ2"/>
<organism evidence="2 3">
    <name type="scientific">Ophiocordyceps sinensis</name>
    <dbReference type="NCBI Taxonomy" id="72228"/>
    <lineage>
        <taxon>Eukaryota</taxon>
        <taxon>Fungi</taxon>
        <taxon>Dikarya</taxon>
        <taxon>Ascomycota</taxon>
        <taxon>Pezizomycotina</taxon>
        <taxon>Sordariomycetes</taxon>
        <taxon>Hypocreomycetidae</taxon>
        <taxon>Hypocreales</taxon>
        <taxon>Ophiocordycipitaceae</taxon>
        <taxon>Ophiocordyceps</taxon>
    </lineage>
</organism>
<dbReference type="Proteomes" id="UP000557566">
    <property type="component" value="Unassembled WGS sequence"/>
</dbReference>
<evidence type="ECO:0000313" key="2">
    <source>
        <dbReference type="EMBL" id="KAF4509877.1"/>
    </source>
</evidence>
<proteinExistence type="predicted"/>
<name>A0A8H4PSZ2_9HYPO</name>
<accession>A0A8H4PSZ2</accession>
<evidence type="ECO:0000313" key="3">
    <source>
        <dbReference type="Proteomes" id="UP000557566"/>
    </source>
</evidence>
<evidence type="ECO:0000256" key="1">
    <source>
        <dbReference type="SAM" id="MobiDB-lite"/>
    </source>
</evidence>
<protein>
    <submittedName>
        <fullName evidence="2">Uncharacterized protein</fullName>
    </submittedName>
</protein>
<feature type="region of interest" description="Disordered" evidence="1">
    <location>
        <begin position="158"/>
        <end position="189"/>
    </location>
</feature>
<comment type="caution">
    <text evidence="2">The sequence shown here is derived from an EMBL/GenBank/DDBJ whole genome shotgun (WGS) entry which is preliminary data.</text>
</comment>
<feature type="region of interest" description="Disordered" evidence="1">
    <location>
        <begin position="1"/>
        <end position="44"/>
    </location>
</feature>
<gene>
    <name evidence="2" type="ORF">G6O67_001814</name>
</gene>